<evidence type="ECO:0000313" key="2">
    <source>
        <dbReference type="EMBL" id="KLJ10300.1"/>
    </source>
</evidence>
<evidence type="ECO:0000256" key="1">
    <source>
        <dbReference type="SAM" id="MobiDB-lite"/>
    </source>
</evidence>
<sequence length="152" mass="16512">MAENAAAPAPAPVPANGNVASPPAPNNSSTPDNAAFAALPDYSPPRGTSPTSRDDMVDDPTRNGTSYRLCKKCRIILPTSWTYWMKKRDPETSRGFWFFVSTAWRCLLTNKCPGCKSKGNGRRASPQQGQSPIRSMRRSQEGQGLADVGRPE</sequence>
<name>A0A0H1BG46_9EURO</name>
<gene>
    <name evidence="2" type="ORF">EMPG_14320</name>
</gene>
<reference evidence="3" key="1">
    <citation type="journal article" date="2015" name="PLoS Genet.">
        <title>The dynamic genome and transcriptome of the human fungal pathogen Blastomyces and close relative Emmonsia.</title>
        <authorList>
            <person name="Munoz J.F."/>
            <person name="Gauthier G.M."/>
            <person name="Desjardins C.A."/>
            <person name="Gallo J.E."/>
            <person name="Holder J."/>
            <person name="Sullivan T.D."/>
            <person name="Marty A.J."/>
            <person name="Carmen J.C."/>
            <person name="Chen Z."/>
            <person name="Ding L."/>
            <person name="Gujja S."/>
            <person name="Magrini V."/>
            <person name="Misas E."/>
            <person name="Mitreva M."/>
            <person name="Priest M."/>
            <person name="Saif S."/>
            <person name="Whiston E.A."/>
            <person name="Young S."/>
            <person name="Zeng Q."/>
            <person name="Goldman W.E."/>
            <person name="Mardis E.R."/>
            <person name="Taylor J.W."/>
            <person name="McEwen J.G."/>
            <person name="Clay O.K."/>
            <person name="Klein B.S."/>
            <person name="Cuomo C.A."/>
        </authorList>
    </citation>
    <scope>NUCLEOTIDE SEQUENCE [LARGE SCALE GENOMIC DNA]</scope>
    <source>
        <strain evidence="3">UAMH 139</strain>
    </source>
</reference>
<keyword evidence="3" id="KW-1185">Reference proteome</keyword>
<feature type="region of interest" description="Disordered" evidence="1">
    <location>
        <begin position="1"/>
        <end position="65"/>
    </location>
</feature>
<protein>
    <submittedName>
        <fullName evidence="2">Uncharacterized protein</fullName>
    </submittedName>
</protein>
<accession>A0A0H1BG46</accession>
<dbReference type="AlphaFoldDB" id="A0A0H1BG46"/>
<evidence type="ECO:0000313" key="3">
    <source>
        <dbReference type="Proteomes" id="UP000053573"/>
    </source>
</evidence>
<feature type="compositionally biased region" description="Basic and acidic residues" evidence="1">
    <location>
        <begin position="52"/>
        <end position="61"/>
    </location>
</feature>
<proteinExistence type="predicted"/>
<dbReference type="EMBL" id="LDEV01002100">
    <property type="protein sequence ID" value="KLJ10300.1"/>
    <property type="molecule type" value="Genomic_DNA"/>
</dbReference>
<comment type="caution">
    <text evidence="2">The sequence shown here is derived from an EMBL/GenBank/DDBJ whole genome shotgun (WGS) entry which is preliminary data.</text>
</comment>
<organism evidence="2 3">
    <name type="scientific">Blastomyces silverae</name>
    <dbReference type="NCBI Taxonomy" id="2060906"/>
    <lineage>
        <taxon>Eukaryota</taxon>
        <taxon>Fungi</taxon>
        <taxon>Dikarya</taxon>
        <taxon>Ascomycota</taxon>
        <taxon>Pezizomycotina</taxon>
        <taxon>Eurotiomycetes</taxon>
        <taxon>Eurotiomycetidae</taxon>
        <taxon>Onygenales</taxon>
        <taxon>Ajellomycetaceae</taxon>
        <taxon>Blastomyces</taxon>
    </lineage>
</organism>
<dbReference type="Proteomes" id="UP000053573">
    <property type="component" value="Unassembled WGS sequence"/>
</dbReference>
<feature type="compositionally biased region" description="Low complexity" evidence="1">
    <location>
        <begin position="1"/>
        <end position="35"/>
    </location>
</feature>
<dbReference type="OrthoDB" id="4185413at2759"/>
<feature type="region of interest" description="Disordered" evidence="1">
    <location>
        <begin position="117"/>
        <end position="152"/>
    </location>
</feature>